<feature type="region of interest" description="Disordered" evidence="1">
    <location>
        <begin position="1"/>
        <end position="24"/>
    </location>
</feature>
<evidence type="ECO:0000313" key="3">
    <source>
        <dbReference type="Proteomes" id="UP000825935"/>
    </source>
</evidence>
<sequence>MDTSNSFPAGARKREREREREREFSSTLVQSFSSYHLAYSLSSYDEKDKSQRFHLMMRKTRVKDVIVDQGMISVMDGFRANKDKRMKSVMDDFHTNKRTQCQISIFTISRDFFSDKSTS</sequence>
<keyword evidence="3" id="KW-1185">Reference proteome</keyword>
<dbReference type="Proteomes" id="UP000825935">
    <property type="component" value="Chromosome 35"/>
</dbReference>
<proteinExistence type="predicted"/>
<reference evidence="2" key="1">
    <citation type="submission" date="2021-08" db="EMBL/GenBank/DDBJ databases">
        <title>WGS assembly of Ceratopteris richardii.</title>
        <authorList>
            <person name="Marchant D.B."/>
            <person name="Chen G."/>
            <person name="Jenkins J."/>
            <person name="Shu S."/>
            <person name="Leebens-Mack J."/>
            <person name="Grimwood J."/>
            <person name="Schmutz J."/>
            <person name="Soltis P."/>
            <person name="Soltis D."/>
            <person name="Chen Z.-H."/>
        </authorList>
    </citation>
    <scope>NUCLEOTIDE SEQUENCE</scope>
    <source>
        <strain evidence="2">Whitten #5841</strain>
        <tissue evidence="2">Leaf</tissue>
    </source>
</reference>
<dbReference type="EMBL" id="CM035440">
    <property type="protein sequence ID" value="KAH7283026.1"/>
    <property type="molecule type" value="Genomic_DNA"/>
</dbReference>
<comment type="caution">
    <text evidence="2">The sequence shown here is derived from an EMBL/GenBank/DDBJ whole genome shotgun (WGS) entry which is preliminary data.</text>
</comment>
<organism evidence="2 3">
    <name type="scientific">Ceratopteris richardii</name>
    <name type="common">Triangle waterfern</name>
    <dbReference type="NCBI Taxonomy" id="49495"/>
    <lineage>
        <taxon>Eukaryota</taxon>
        <taxon>Viridiplantae</taxon>
        <taxon>Streptophyta</taxon>
        <taxon>Embryophyta</taxon>
        <taxon>Tracheophyta</taxon>
        <taxon>Polypodiopsida</taxon>
        <taxon>Polypodiidae</taxon>
        <taxon>Polypodiales</taxon>
        <taxon>Pteridineae</taxon>
        <taxon>Pteridaceae</taxon>
        <taxon>Parkerioideae</taxon>
        <taxon>Ceratopteris</taxon>
    </lineage>
</organism>
<evidence type="ECO:0000313" key="2">
    <source>
        <dbReference type="EMBL" id="KAH7283026.1"/>
    </source>
</evidence>
<dbReference type="AlphaFoldDB" id="A0A8T2QH18"/>
<gene>
    <name evidence="2" type="ORF">KP509_35G057500</name>
</gene>
<accession>A0A8T2QH18</accession>
<protein>
    <submittedName>
        <fullName evidence="2">Uncharacterized protein</fullName>
    </submittedName>
</protein>
<feature type="compositionally biased region" description="Basic and acidic residues" evidence="1">
    <location>
        <begin position="12"/>
        <end position="24"/>
    </location>
</feature>
<evidence type="ECO:0000256" key="1">
    <source>
        <dbReference type="SAM" id="MobiDB-lite"/>
    </source>
</evidence>
<name>A0A8T2QH18_CERRI</name>